<proteinExistence type="predicted"/>
<dbReference type="AlphaFoldDB" id="A0A9W7TGH9"/>
<sequence>MIVKKSSRGNGRNVTPMRAASSINVRTCVPKLSGSARRGRQRSKLNAFGCNKDRLVRPGGKYLNGRPLTSGSRRGHCKVMMTASASKDSSQDTTSMMMPSGVSSFLLDCLDDDDDSPTLNMDSTLSSIEEFRRADHFDEGITVVDGNGMMNSVKNSTLLDLSHAQDIALHQPPNLSSILELSLDTAEDKPKNSFSLSPISLSPLYVPSETLASDIELGCVLKPDEKRTPVNERAVGPVVKKQCFSEKETNKPIKCRKVMFSDIVSIRNISNHRCNKIEHHHCGVQQDELVKQKEGITREESQDISPGPAKFFDFADECEREAFFRRLKRTCSFQFPAKMRISILSPPSEEIKTRLGNVMEISFSYKSNV</sequence>
<dbReference type="Proteomes" id="UP001059041">
    <property type="component" value="Linkage Group LG19"/>
</dbReference>
<reference evidence="1" key="1">
    <citation type="submission" date="2021-02" db="EMBL/GenBank/DDBJ databases">
        <title>Comparative genomics reveals that relaxation of natural selection precedes convergent phenotypic evolution of cavefish.</title>
        <authorList>
            <person name="Peng Z."/>
        </authorList>
    </citation>
    <scope>NUCLEOTIDE SEQUENCE</scope>
    <source>
        <tissue evidence="1">Muscle</tissue>
    </source>
</reference>
<comment type="caution">
    <text evidence="1">The sequence shown here is derived from an EMBL/GenBank/DDBJ whole genome shotgun (WGS) entry which is preliminary data.</text>
</comment>
<organism evidence="1 2">
    <name type="scientific">Triplophysa rosa</name>
    <name type="common">Cave loach</name>
    <dbReference type="NCBI Taxonomy" id="992332"/>
    <lineage>
        <taxon>Eukaryota</taxon>
        <taxon>Metazoa</taxon>
        <taxon>Chordata</taxon>
        <taxon>Craniata</taxon>
        <taxon>Vertebrata</taxon>
        <taxon>Euteleostomi</taxon>
        <taxon>Actinopterygii</taxon>
        <taxon>Neopterygii</taxon>
        <taxon>Teleostei</taxon>
        <taxon>Ostariophysi</taxon>
        <taxon>Cypriniformes</taxon>
        <taxon>Nemacheilidae</taxon>
        <taxon>Triplophysa</taxon>
    </lineage>
</organism>
<protein>
    <submittedName>
        <fullName evidence="1">Uncharacterized protein</fullName>
    </submittedName>
</protein>
<dbReference type="GO" id="GO:0051754">
    <property type="term" value="P:meiotic sister chromatid cohesion, centromeric"/>
    <property type="evidence" value="ECO:0007669"/>
    <property type="project" value="InterPro"/>
</dbReference>
<dbReference type="PANTHER" id="PTHR38006">
    <property type="entry name" value="MEIOSIS-SPECIFIC KINETOCHORE PROTEIN"/>
    <property type="match status" value="1"/>
</dbReference>
<dbReference type="EMBL" id="JAFHDT010000019">
    <property type="protein sequence ID" value="KAI7796301.1"/>
    <property type="molecule type" value="Genomic_DNA"/>
</dbReference>
<name>A0A9W7TGH9_TRIRA</name>
<accession>A0A9W7TGH9</accession>
<dbReference type="InterPro" id="IPR034545">
    <property type="entry name" value="Meikin"/>
</dbReference>
<dbReference type="OrthoDB" id="8443315at2759"/>
<keyword evidence="2" id="KW-1185">Reference proteome</keyword>
<evidence type="ECO:0000313" key="1">
    <source>
        <dbReference type="EMBL" id="KAI7796301.1"/>
    </source>
</evidence>
<dbReference type="GO" id="GO:0000776">
    <property type="term" value="C:kinetochore"/>
    <property type="evidence" value="ECO:0007669"/>
    <property type="project" value="InterPro"/>
</dbReference>
<gene>
    <name evidence="1" type="ORF">IRJ41_021648</name>
</gene>
<evidence type="ECO:0000313" key="2">
    <source>
        <dbReference type="Proteomes" id="UP001059041"/>
    </source>
</evidence>
<dbReference type="PANTHER" id="PTHR38006:SF1">
    <property type="entry name" value="MEIOSIS-SPECIFIC KINETOCHORE PROTEIN"/>
    <property type="match status" value="1"/>
</dbReference>